<dbReference type="Gene3D" id="3.40.449.10">
    <property type="entry name" value="Phosphoenolpyruvate Carboxykinase, domain 1"/>
    <property type="match status" value="1"/>
</dbReference>
<keyword evidence="7" id="KW-0067">ATP-binding</keyword>
<dbReference type="PANTHER" id="PTHR30031">
    <property type="entry name" value="PHOSPHOENOLPYRUVATE CARBOXYKINASE ATP"/>
    <property type="match status" value="1"/>
</dbReference>
<dbReference type="Gene3D" id="3.90.228.20">
    <property type="match status" value="2"/>
</dbReference>
<evidence type="ECO:0000256" key="9">
    <source>
        <dbReference type="ARBA" id="ARBA00047371"/>
    </source>
</evidence>
<dbReference type="Pfam" id="PF01293">
    <property type="entry name" value="PEPCK_ATP"/>
    <property type="match status" value="1"/>
</dbReference>
<dbReference type="SUPFAM" id="SSF53795">
    <property type="entry name" value="PEP carboxykinase-like"/>
    <property type="match status" value="1"/>
</dbReference>
<comment type="similarity">
    <text evidence="2">Belongs to the phosphoenolpyruvate carboxykinase (ATP) family.</text>
</comment>
<dbReference type="InterPro" id="IPR001272">
    <property type="entry name" value="PEP_carboxykinase_ATP"/>
</dbReference>
<evidence type="ECO:0000256" key="4">
    <source>
        <dbReference type="ARBA" id="ARBA00022432"/>
    </source>
</evidence>
<protein>
    <recommendedName>
        <fullName evidence="3">phosphoenolpyruvate carboxykinase (ATP)</fullName>
        <ecNumber evidence="3">4.1.1.49</ecNumber>
    </recommendedName>
</protein>
<feature type="region of interest" description="Disordered" evidence="11">
    <location>
        <begin position="1"/>
        <end position="30"/>
    </location>
</feature>
<dbReference type="InterPro" id="IPR013035">
    <property type="entry name" value="PEP_carboxykinase_C"/>
</dbReference>
<keyword evidence="10" id="KW-0175">Coiled coil</keyword>
<dbReference type="PANTHER" id="PTHR30031:SF0">
    <property type="entry name" value="PHOSPHOENOLPYRUVATE CARBOXYKINASE (ATP)"/>
    <property type="match status" value="1"/>
</dbReference>
<keyword evidence="8" id="KW-0456">Lyase</keyword>
<comment type="catalytic activity">
    <reaction evidence="9">
        <text>oxaloacetate + ATP = phosphoenolpyruvate + ADP + CO2</text>
        <dbReference type="Rhea" id="RHEA:18617"/>
        <dbReference type="ChEBI" id="CHEBI:16452"/>
        <dbReference type="ChEBI" id="CHEBI:16526"/>
        <dbReference type="ChEBI" id="CHEBI:30616"/>
        <dbReference type="ChEBI" id="CHEBI:58702"/>
        <dbReference type="ChEBI" id="CHEBI:456216"/>
        <dbReference type="EC" id="4.1.1.49"/>
    </reaction>
</comment>
<dbReference type="EC" id="4.1.1.49" evidence="3"/>
<gene>
    <name evidence="12" type="ORF">ACFQGH_03090</name>
</gene>
<accession>A0ABD5UZM0</accession>
<name>A0ABD5UZM0_9EURY</name>
<evidence type="ECO:0000256" key="10">
    <source>
        <dbReference type="SAM" id="Coils"/>
    </source>
</evidence>
<feature type="coiled-coil region" evidence="10">
    <location>
        <begin position="475"/>
        <end position="502"/>
    </location>
</feature>
<organism evidence="12 13">
    <name type="scientific">Halalkalicoccus tibetensis</name>
    <dbReference type="NCBI Taxonomy" id="175632"/>
    <lineage>
        <taxon>Archaea</taxon>
        <taxon>Methanobacteriati</taxon>
        <taxon>Methanobacteriota</taxon>
        <taxon>Stenosarchaea group</taxon>
        <taxon>Halobacteria</taxon>
        <taxon>Halobacteriales</taxon>
        <taxon>Halococcaceae</taxon>
        <taxon>Halalkalicoccus</taxon>
    </lineage>
</organism>
<dbReference type="RefSeq" id="WP_340602691.1">
    <property type="nucleotide sequence ID" value="NZ_JBBMXV010000001.1"/>
</dbReference>
<dbReference type="NCBIfam" id="NF006821">
    <property type="entry name" value="PRK09344.1-3"/>
    <property type="match status" value="1"/>
</dbReference>
<keyword evidence="5" id="KW-0547">Nucleotide-binding</keyword>
<evidence type="ECO:0000256" key="7">
    <source>
        <dbReference type="ARBA" id="ARBA00022840"/>
    </source>
</evidence>
<dbReference type="AlphaFoldDB" id="A0ABD5UZM0"/>
<keyword evidence="13" id="KW-1185">Reference proteome</keyword>
<evidence type="ECO:0000256" key="6">
    <source>
        <dbReference type="ARBA" id="ARBA00022793"/>
    </source>
</evidence>
<sequence>MSGDATPGELTGTIRSIDPVSELPDPTSESVLYEPSFEELREFSESLETTTEYGSPSYVSEYRSRSADRTRNAVDDAFGEDDWRLIEAALERAGATELVCLDRMVGRHPDHAYCCRLFVPQEYGRIALAWAKLLEPAPEGREPDFQTLQLPDWEETAIRVLPDEGVTVALGSDYTGEAKKSFLRLFMYRAKQRGGLGLHAGTKRLTLEDDEGELSEVPQAFLGLSGTGKSTLTGHGCWLESPESAVMLQDDVCALFPDTLAGSEGGGLYIKTIGLDAEEQPALHHAATRPEAVLENVSVDSDGEVDFDDGSLTTNGRAVIRREDLPSAAPDIDCERADQVFFITRNPLMPPVARLTPEQAAVAFMLGESVETSAGDPDRAGESIRVVGTNPFIVGPEGEEGNRFADLMDETDAECFVLNTGSVGSRGIRVEDTIAILTAAARGEIEWTHDDRLGFEVPERVPGMAIEEFRLAENHDEYGEKLAALREERREYLAAFESLREEIREAVY</sequence>
<keyword evidence="6" id="KW-0210">Decarboxylase</keyword>
<keyword evidence="4" id="KW-0312">Gluconeogenesis</keyword>
<evidence type="ECO:0000256" key="5">
    <source>
        <dbReference type="ARBA" id="ARBA00022741"/>
    </source>
</evidence>
<proteinExistence type="inferred from homology"/>
<evidence type="ECO:0000256" key="11">
    <source>
        <dbReference type="SAM" id="MobiDB-lite"/>
    </source>
</evidence>
<dbReference type="Proteomes" id="UP001596312">
    <property type="component" value="Unassembled WGS sequence"/>
</dbReference>
<evidence type="ECO:0000256" key="1">
    <source>
        <dbReference type="ARBA" id="ARBA00004742"/>
    </source>
</evidence>
<reference evidence="12 13" key="1">
    <citation type="journal article" date="2019" name="Int. J. Syst. Evol. Microbiol.">
        <title>The Global Catalogue of Microorganisms (GCM) 10K type strain sequencing project: providing services to taxonomists for standard genome sequencing and annotation.</title>
        <authorList>
            <consortium name="The Broad Institute Genomics Platform"/>
            <consortium name="The Broad Institute Genome Sequencing Center for Infectious Disease"/>
            <person name="Wu L."/>
            <person name="Ma J."/>
        </authorList>
    </citation>
    <scope>NUCLEOTIDE SEQUENCE [LARGE SCALE GENOMIC DNA]</scope>
    <source>
        <strain evidence="12 13">CGMCC 1.3240</strain>
    </source>
</reference>
<dbReference type="GO" id="GO:0004612">
    <property type="term" value="F:phosphoenolpyruvate carboxykinase (ATP) activity"/>
    <property type="evidence" value="ECO:0007669"/>
    <property type="project" value="UniProtKB-EC"/>
</dbReference>
<evidence type="ECO:0000313" key="12">
    <source>
        <dbReference type="EMBL" id="MFC6904181.1"/>
    </source>
</evidence>
<dbReference type="GO" id="GO:0006094">
    <property type="term" value="P:gluconeogenesis"/>
    <property type="evidence" value="ECO:0007669"/>
    <property type="project" value="UniProtKB-KW"/>
</dbReference>
<dbReference type="EMBL" id="JBHSXQ010000001">
    <property type="protein sequence ID" value="MFC6904181.1"/>
    <property type="molecule type" value="Genomic_DNA"/>
</dbReference>
<evidence type="ECO:0000313" key="13">
    <source>
        <dbReference type="Proteomes" id="UP001596312"/>
    </source>
</evidence>
<comment type="pathway">
    <text evidence="1">Carbohydrate biosynthesis; gluconeogenesis.</text>
</comment>
<evidence type="ECO:0000256" key="2">
    <source>
        <dbReference type="ARBA" id="ARBA00006052"/>
    </source>
</evidence>
<dbReference type="InterPro" id="IPR008210">
    <property type="entry name" value="PEP_carboxykinase_N"/>
</dbReference>
<evidence type="ECO:0000256" key="3">
    <source>
        <dbReference type="ARBA" id="ARBA00012363"/>
    </source>
</evidence>
<dbReference type="SUPFAM" id="SSF68923">
    <property type="entry name" value="PEP carboxykinase N-terminal domain"/>
    <property type="match status" value="1"/>
</dbReference>
<comment type="caution">
    <text evidence="12">The sequence shown here is derived from an EMBL/GenBank/DDBJ whole genome shotgun (WGS) entry which is preliminary data.</text>
</comment>
<dbReference type="GO" id="GO:0005524">
    <property type="term" value="F:ATP binding"/>
    <property type="evidence" value="ECO:0007669"/>
    <property type="project" value="UniProtKB-KW"/>
</dbReference>
<evidence type="ECO:0000256" key="8">
    <source>
        <dbReference type="ARBA" id="ARBA00023239"/>
    </source>
</evidence>